<dbReference type="Gene3D" id="3.50.50.60">
    <property type="entry name" value="FAD/NAD(P)-binding domain"/>
    <property type="match status" value="1"/>
</dbReference>
<organism evidence="2 3">
    <name type="scientific">Kribbella capetownensis</name>
    <dbReference type="NCBI Taxonomy" id="1572659"/>
    <lineage>
        <taxon>Bacteria</taxon>
        <taxon>Bacillati</taxon>
        <taxon>Actinomycetota</taxon>
        <taxon>Actinomycetes</taxon>
        <taxon>Propionibacteriales</taxon>
        <taxon>Kribbellaceae</taxon>
        <taxon>Kribbella</taxon>
    </lineage>
</organism>
<proteinExistence type="predicted"/>
<keyword evidence="3" id="KW-1185">Reference proteome</keyword>
<dbReference type="PANTHER" id="PTHR43539">
    <property type="entry name" value="FLAVIN-BINDING MONOOXYGENASE-LIKE PROTEIN (AFU_ORTHOLOGUE AFUA_4G09220)"/>
    <property type="match status" value="1"/>
</dbReference>
<reference evidence="2 3" key="1">
    <citation type="submission" date="2019-02" db="EMBL/GenBank/DDBJ databases">
        <title>Kribbella capetownensis sp. nov. and Kribbella speibonae sp. nov., isolated from soil.</title>
        <authorList>
            <person name="Curtis S.M."/>
            <person name="Norton I."/>
            <person name="Everest G.J."/>
            <person name="Meyers P.R."/>
        </authorList>
    </citation>
    <scope>NUCLEOTIDE SEQUENCE [LARGE SCALE GENOMIC DNA]</scope>
    <source>
        <strain evidence="2 3">YM53</strain>
    </source>
</reference>
<dbReference type="SUPFAM" id="SSF51905">
    <property type="entry name" value="FAD/NAD(P)-binding domain"/>
    <property type="match status" value="2"/>
</dbReference>
<evidence type="ECO:0000256" key="1">
    <source>
        <dbReference type="ARBA" id="ARBA00023002"/>
    </source>
</evidence>
<accession>A0A4R0JFN3</accession>
<gene>
    <name evidence="2" type="ORF">E0H75_28385</name>
</gene>
<dbReference type="PANTHER" id="PTHR43539:SF78">
    <property type="entry name" value="FLAVIN-CONTAINING MONOOXYGENASE"/>
    <property type="match status" value="1"/>
</dbReference>
<evidence type="ECO:0000313" key="2">
    <source>
        <dbReference type="EMBL" id="TCC45651.1"/>
    </source>
</evidence>
<dbReference type="OrthoDB" id="9808049at2"/>
<name>A0A4R0JFN3_9ACTN</name>
<dbReference type="PRINTS" id="PR00411">
    <property type="entry name" value="PNDRDTASEI"/>
</dbReference>
<comment type="caution">
    <text evidence="2">The sequence shown here is derived from an EMBL/GenBank/DDBJ whole genome shotgun (WGS) entry which is preliminary data.</text>
</comment>
<dbReference type="AlphaFoldDB" id="A0A4R0JFN3"/>
<evidence type="ECO:0000313" key="3">
    <source>
        <dbReference type="Proteomes" id="UP000293342"/>
    </source>
</evidence>
<keyword evidence="1" id="KW-0560">Oxidoreductase</keyword>
<dbReference type="GO" id="GO:0050660">
    <property type="term" value="F:flavin adenine dinucleotide binding"/>
    <property type="evidence" value="ECO:0007669"/>
    <property type="project" value="TreeGrafter"/>
</dbReference>
<dbReference type="Pfam" id="PF13738">
    <property type="entry name" value="Pyr_redox_3"/>
    <property type="match status" value="1"/>
</dbReference>
<dbReference type="GO" id="GO:0004497">
    <property type="term" value="F:monooxygenase activity"/>
    <property type="evidence" value="ECO:0007669"/>
    <property type="project" value="TreeGrafter"/>
</dbReference>
<dbReference type="Proteomes" id="UP000293342">
    <property type="component" value="Unassembled WGS sequence"/>
</dbReference>
<dbReference type="RefSeq" id="WP_131516737.1">
    <property type="nucleotide sequence ID" value="NZ_SJKD01000007.1"/>
</dbReference>
<dbReference type="EMBL" id="SJKD01000007">
    <property type="protein sequence ID" value="TCC45651.1"/>
    <property type="molecule type" value="Genomic_DNA"/>
</dbReference>
<protein>
    <submittedName>
        <fullName evidence="2">Pyridine nucleotide-disulfide oxidoreductase</fullName>
    </submittedName>
</protein>
<dbReference type="InterPro" id="IPR036188">
    <property type="entry name" value="FAD/NAD-bd_sf"/>
</dbReference>
<dbReference type="InterPro" id="IPR050982">
    <property type="entry name" value="Auxin_biosynth/cation_transpt"/>
</dbReference>
<sequence length="411" mass="44420">MRTIDTIVIGAGHAGLAVSRLLTGAGRDHVVIERGRIAERWRTERWDSLRLVNPNWMLRLPGWEYDGPDPDGYLSAGRFVRHLVQYAESFGAPVVSEATVLELTQASAGGYRVVTDRGTWRARHVVIATGPHGAPRVPGGLGAAEVLTANNYRSPGLLAPGGVLVIGASSSGVQIADELNRAGRQVHLSVGRHTRMPRCYRGMDIFWWLESIGRLARTIDDVRDPAAARREPSMQLIGHRPGGRPRAVDLPTLQSAGVRLLGRFYGMDGSRALFRSDLAGTAAAADLRMHRLLDAVDEYIACTGLTSEVPAGVRPSSLVAPAQSVDLSMAGIGTVLVATGYRPEYPWLQLPIVGPDGHIQQDRGMTAAPGVYVVGQRFQHRRDSGFIDGARHDAHTVVQHLLTACTVESAR</sequence>